<dbReference type="CDD" id="cd07812">
    <property type="entry name" value="SRPBCC"/>
    <property type="match status" value="1"/>
</dbReference>
<name>A0A919ABT1_9ACTN</name>
<accession>A0A919ABT1</accession>
<evidence type="ECO:0008006" key="3">
    <source>
        <dbReference type="Google" id="ProtNLM"/>
    </source>
</evidence>
<reference evidence="1" key="1">
    <citation type="journal article" date="2014" name="Int. J. Syst. Evol. Microbiol.">
        <title>Complete genome sequence of Corynebacterium casei LMG S-19264T (=DSM 44701T), isolated from a smear-ripened cheese.</title>
        <authorList>
            <consortium name="US DOE Joint Genome Institute (JGI-PGF)"/>
            <person name="Walter F."/>
            <person name="Albersmeier A."/>
            <person name="Kalinowski J."/>
            <person name="Ruckert C."/>
        </authorList>
    </citation>
    <scope>NUCLEOTIDE SEQUENCE</scope>
    <source>
        <strain evidence="1">JCM 4477</strain>
    </source>
</reference>
<reference evidence="1" key="2">
    <citation type="submission" date="2020-09" db="EMBL/GenBank/DDBJ databases">
        <authorList>
            <person name="Sun Q."/>
            <person name="Ohkuma M."/>
        </authorList>
    </citation>
    <scope>NUCLEOTIDE SEQUENCE</scope>
    <source>
        <strain evidence="1">JCM 4477</strain>
    </source>
</reference>
<dbReference type="Proteomes" id="UP000630718">
    <property type="component" value="Unassembled WGS sequence"/>
</dbReference>
<evidence type="ECO:0000313" key="2">
    <source>
        <dbReference type="Proteomes" id="UP000630718"/>
    </source>
</evidence>
<protein>
    <recommendedName>
        <fullName evidence="3">Polyketide cyclase</fullName>
    </recommendedName>
</protein>
<dbReference type="InterPro" id="IPR023393">
    <property type="entry name" value="START-like_dom_sf"/>
</dbReference>
<comment type="caution">
    <text evidence="1">The sequence shown here is derived from an EMBL/GenBank/DDBJ whole genome shotgun (WGS) entry which is preliminary data.</text>
</comment>
<dbReference type="Pfam" id="PF10604">
    <property type="entry name" value="Polyketide_cyc2"/>
    <property type="match status" value="1"/>
</dbReference>
<dbReference type="SUPFAM" id="SSF55961">
    <property type="entry name" value="Bet v1-like"/>
    <property type="match status" value="1"/>
</dbReference>
<gene>
    <name evidence="1" type="ORF">GCM10018772_23130</name>
</gene>
<dbReference type="RefSeq" id="WP_190204085.1">
    <property type="nucleotide sequence ID" value="NZ_BNBI01000004.1"/>
</dbReference>
<dbReference type="Gene3D" id="3.30.530.20">
    <property type="match status" value="1"/>
</dbReference>
<keyword evidence="2" id="KW-1185">Reference proteome</keyword>
<sequence>MSATETFRVEAATAVTADPATVFAYVSDLSRSAEWSPECRGGRWTSGEPAAVGSVFTAVNHRDPDVVAWAPVARGEWTTECEVVESSPPRVFRWAMRDSGGRAQESVWSFTVAPEADGSRLTHSFWMGELTEGMRKITAGMSEDEVRAFLDEWAEKIHGDMRQTLDRIKTHLEIPTTHS</sequence>
<dbReference type="AlphaFoldDB" id="A0A919ABT1"/>
<dbReference type="EMBL" id="BNBI01000004">
    <property type="protein sequence ID" value="GHE98103.1"/>
    <property type="molecule type" value="Genomic_DNA"/>
</dbReference>
<evidence type="ECO:0000313" key="1">
    <source>
        <dbReference type="EMBL" id="GHE98103.1"/>
    </source>
</evidence>
<organism evidence="1 2">
    <name type="scientific">Streptomyces fumanus</name>
    <dbReference type="NCBI Taxonomy" id="67302"/>
    <lineage>
        <taxon>Bacteria</taxon>
        <taxon>Bacillati</taxon>
        <taxon>Actinomycetota</taxon>
        <taxon>Actinomycetes</taxon>
        <taxon>Kitasatosporales</taxon>
        <taxon>Streptomycetaceae</taxon>
        <taxon>Streptomyces</taxon>
    </lineage>
</organism>
<proteinExistence type="predicted"/>
<dbReference type="InterPro" id="IPR019587">
    <property type="entry name" value="Polyketide_cyclase/dehydratase"/>
</dbReference>